<sequence length="236" mass="27462">MIAKTVQKLQAIELRKKGLSYSEILKTIHVSHSSLSLWLHSMKLSKSQELRLKNKGDWARKTGSVAIHEQRVLRTNLIIKKAISEIKKIDKNDLMLIGITLYWAEGNKQKEHNPSTEVVFSNSDPSMIKLYLKWLEKCLGVQQDRLVFEIYIHRSHHKTIKDLTGFWSEVTGFPVSKFDRVYFKKNKIHSFRKNRGPNYSGVLRIWVRRSTDLNRKIQGWTQGICFQSGAASQNRL</sequence>
<comment type="caution">
    <text evidence="1">The sequence shown here is derived from an EMBL/GenBank/DDBJ whole genome shotgun (WGS) entry which is preliminary data.</text>
</comment>
<proteinExistence type="predicted"/>
<reference evidence="1 2" key="1">
    <citation type="journal article" date="2015" name="Nature">
        <title>rRNA introns, odd ribosomes, and small enigmatic genomes across a large radiation of phyla.</title>
        <authorList>
            <person name="Brown C.T."/>
            <person name="Hug L.A."/>
            <person name="Thomas B.C."/>
            <person name="Sharon I."/>
            <person name="Castelle C.J."/>
            <person name="Singh A."/>
            <person name="Wilkins M.J."/>
            <person name="Williams K.H."/>
            <person name="Banfield J.F."/>
        </authorList>
    </citation>
    <scope>NUCLEOTIDE SEQUENCE [LARGE SCALE GENOMIC DNA]</scope>
</reference>
<name>A0A0G0T2I2_9BACT</name>
<organism evidence="1 2">
    <name type="scientific">Candidatus Woesebacteria bacterium GW2011_GWA2_40_7b</name>
    <dbReference type="NCBI Taxonomy" id="1618563"/>
    <lineage>
        <taxon>Bacteria</taxon>
        <taxon>Candidatus Woeseibacteriota</taxon>
    </lineage>
</organism>
<protein>
    <recommendedName>
        <fullName evidence="3">Resolvase helix-turn-helix domain protein</fullName>
    </recommendedName>
</protein>
<evidence type="ECO:0000313" key="1">
    <source>
        <dbReference type="EMBL" id="KKR71224.1"/>
    </source>
</evidence>
<gene>
    <name evidence="1" type="ORF">UU12_C0005G0017</name>
</gene>
<accession>A0A0G0T2I2</accession>
<dbReference type="AlphaFoldDB" id="A0A0G0T2I2"/>
<evidence type="ECO:0000313" key="2">
    <source>
        <dbReference type="Proteomes" id="UP000034562"/>
    </source>
</evidence>
<evidence type="ECO:0008006" key="3">
    <source>
        <dbReference type="Google" id="ProtNLM"/>
    </source>
</evidence>
<dbReference type="EMBL" id="LBZK01000005">
    <property type="protein sequence ID" value="KKR71224.1"/>
    <property type="molecule type" value="Genomic_DNA"/>
</dbReference>
<dbReference type="Proteomes" id="UP000034562">
    <property type="component" value="Unassembled WGS sequence"/>
</dbReference>